<keyword evidence="3" id="KW-1185">Reference proteome</keyword>
<dbReference type="SMART" id="SM00256">
    <property type="entry name" value="FBOX"/>
    <property type="match status" value="1"/>
</dbReference>
<dbReference type="SUPFAM" id="SSF81383">
    <property type="entry name" value="F-box domain"/>
    <property type="match status" value="1"/>
</dbReference>
<reference evidence="3" key="1">
    <citation type="journal article" date="2016" name="Nature">
        <title>The genome of the seagrass Zostera marina reveals angiosperm adaptation to the sea.</title>
        <authorList>
            <person name="Olsen J.L."/>
            <person name="Rouze P."/>
            <person name="Verhelst B."/>
            <person name="Lin Y.-C."/>
            <person name="Bayer T."/>
            <person name="Collen J."/>
            <person name="Dattolo E."/>
            <person name="De Paoli E."/>
            <person name="Dittami S."/>
            <person name="Maumus F."/>
            <person name="Michel G."/>
            <person name="Kersting A."/>
            <person name="Lauritano C."/>
            <person name="Lohaus R."/>
            <person name="Toepel M."/>
            <person name="Tonon T."/>
            <person name="Vanneste K."/>
            <person name="Amirebrahimi M."/>
            <person name="Brakel J."/>
            <person name="Bostroem C."/>
            <person name="Chovatia M."/>
            <person name="Grimwood J."/>
            <person name="Jenkins J.W."/>
            <person name="Jueterbock A."/>
            <person name="Mraz A."/>
            <person name="Stam W.T."/>
            <person name="Tice H."/>
            <person name="Bornberg-Bauer E."/>
            <person name="Green P.J."/>
            <person name="Pearson G.A."/>
            <person name="Procaccini G."/>
            <person name="Duarte C.M."/>
            <person name="Schmutz J."/>
            <person name="Reusch T.B.H."/>
            <person name="Van de Peer Y."/>
        </authorList>
    </citation>
    <scope>NUCLEOTIDE SEQUENCE [LARGE SCALE GENOMIC DNA]</scope>
    <source>
        <strain evidence="3">cv. Finnish</strain>
    </source>
</reference>
<dbReference type="PANTHER" id="PTHR31900:SF31">
    <property type="entry name" value="F-BOX_LRR-REPEAT PROTEIN 13-LIKE"/>
    <property type="match status" value="1"/>
</dbReference>
<proteinExistence type="predicted"/>
<feature type="domain" description="F-box" evidence="1">
    <location>
        <begin position="22"/>
        <end position="62"/>
    </location>
</feature>
<sequence length="419" mass="49045">MEVTNDASAENSKVNEDRITSLSDDIKQMILDHLSLKEAVSTSFLSRDWRYVWRFCSNFFLDDRTFPNIINAVNEVLSVHKRDIHTFFAIGNDNGDEDEDEDEEDIFLDISSELINSWLDCLANARVRNLKLRFRTENISLISSSLFRCDRLITLDLAYMKLVLPQSFNEFRSLTNINFKYLFINSLDLERLIKSCPLLKKLKLNYLYCEILNIHSLNLKYLKVSGYYSCVNLNETPMITDASISTTFFHDDCDFTNVLHNLTGVKALDLKMHTIKHLKLDNGLIFNNMEKLNVTWSLDCKEDTETIISILRCSPTLDCLHIQSLVKGTFFQEIEQFWDVFVDFKLNRLKIFSIYNVWKVPPELRLIEFVFRNAPLLEQFHTNNLISGMDDEFYKDQIMSFPKDSSSIKFCFSCLHKFQ</sequence>
<evidence type="ECO:0000313" key="3">
    <source>
        <dbReference type="Proteomes" id="UP000036987"/>
    </source>
</evidence>
<gene>
    <name evidence="2" type="ORF">ZOSMA_2G03500</name>
</gene>
<dbReference type="InterPro" id="IPR032675">
    <property type="entry name" value="LRR_dom_sf"/>
</dbReference>
<accession>A0A0K9PB60</accession>
<evidence type="ECO:0000313" key="2">
    <source>
        <dbReference type="EMBL" id="KMZ66333.1"/>
    </source>
</evidence>
<dbReference type="Pfam" id="PF00646">
    <property type="entry name" value="F-box"/>
    <property type="match status" value="1"/>
</dbReference>
<dbReference type="InterPro" id="IPR055411">
    <property type="entry name" value="LRR_FXL15/At3g58940/PEG3-like"/>
</dbReference>
<dbReference type="SUPFAM" id="SSF52047">
    <property type="entry name" value="RNI-like"/>
    <property type="match status" value="1"/>
</dbReference>
<comment type="caution">
    <text evidence="2">The sequence shown here is derived from an EMBL/GenBank/DDBJ whole genome shotgun (WGS) entry which is preliminary data.</text>
</comment>
<dbReference type="Proteomes" id="UP000036987">
    <property type="component" value="Unassembled WGS sequence"/>
</dbReference>
<dbReference type="Pfam" id="PF24758">
    <property type="entry name" value="LRR_At5g56370"/>
    <property type="match status" value="1"/>
</dbReference>
<dbReference type="EMBL" id="LFYR01000981">
    <property type="protein sequence ID" value="KMZ66333.1"/>
    <property type="molecule type" value="Genomic_DNA"/>
</dbReference>
<dbReference type="STRING" id="29655.A0A0K9PB60"/>
<organism evidence="2 3">
    <name type="scientific">Zostera marina</name>
    <name type="common">Eelgrass</name>
    <dbReference type="NCBI Taxonomy" id="29655"/>
    <lineage>
        <taxon>Eukaryota</taxon>
        <taxon>Viridiplantae</taxon>
        <taxon>Streptophyta</taxon>
        <taxon>Embryophyta</taxon>
        <taxon>Tracheophyta</taxon>
        <taxon>Spermatophyta</taxon>
        <taxon>Magnoliopsida</taxon>
        <taxon>Liliopsida</taxon>
        <taxon>Zosteraceae</taxon>
        <taxon>Zostera</taxon>
    </lineage>
</organism>
<dbReference type="InterPro" id="IPR001810">
    <property type="entry name" value="F-box_dom"/>
</dbReference>
<evidence type="ECO:0000259" key="1">
    <source>
        <dbReference type="SMART" id="SM00256"/>
    </source>
</evidence>
<dbReference type="OrthoDB" id="1424615at2759"/>
<dbReference type="AlphaFoldDB" id="A0A0K9PB60"/>
<dbReference type="InterPro" id="IPR050232">
    <property type="entry name" value="FBL13/AtMIF1-like"/>
</dbReference>
<name>A0A0K9PB60_ZOSMR</name>
<dbReference type="Gene3D" id="3.80.10.10">
    <property type="entry name" value="Ribonuclease Inhibitor"/>
    <property type="match status" value="1"/>
</dbReference>
<dbReference type="InterPro" id="IPR036047">
    <property type="entry name" value="F-box-like_dom_sf"/>
</dbReference>
<dbReference type="PANTHER" id="PTHR31900">
    <property type="entry name" value="F-BOX/RNI SUPERFAMILY PROTEIN-RELATED"/>
    <property type="match status" value="1"/>
</dbReference>
<dbReference type="OMA" id="MEGGYEH"/>
<protein>
    <recommendedName>
        <fullName evidence="1">F-box domain-containing protein</fullName>
    </recommendedName>
</protein>